<dbReference type="RefSeq" id="WP_189998266.1">
    <property type="nucleotide sequence ID" value="NZ_BNCB01000020.1"/>
</dbReference>
<sequence length="154" mass="17354">MPGSSAPEPPRLHLVDLTPADAEAITGFLAPRLRAQMDEHRFGTPPYRTAFALDAIVHRAGHGARRHAQDLAADSFYDRHERLRCLHALQDAWNLLWQAAFPWREEDGYDRDRWVCVEYIDAEHAARGEAMKAEIDAELRAERSAAARAEGGSR</sequence>
<evidence type="ECO:0000313" key="1">
    <source>
        <dbReference type="EMBL" id="GHI52780.1"/>
    </source>
</evidence>
<proteinExistence type="predicted"/>
<name>A0ABQ3RA99_STRRR</name>
<accession>A0ABQ3RA99</accession>
<reference evidence="2" key="1">
    <citation type="submission" date="2023-07" db="EMBL/GenBank/DDBJ databases">
        <title>Whole genome shotgun sequence of Streptomyces achromogenes subsp. rubradiris NBRC 14000.</title>
        <authorList>
            <person name="Komaki H."/>
            <person name="Tamura T."/>
        </authorList>
    </citation>
    <scope>NUCLEOTIDE SEQUENCE [LARGE SCALE GENOMIC DNA]</scope>
    <source>
        <strain evidence="2">NBRC 14000</strain>
    </source>
</reference>
<organism evidence="1 2">
    <name type="scientific">Streptomyces rubradiris</name>
    <name type="common">Streptomyces achromogenes subsp. rubradiris</name>
    <dbReference type="NCBI Taxonomy" id="285531"/>
    <lineage>
        <taxon>Bacteria</taxon>
        <taxon>Bacillati</taxon>
        <taxon>Actinomycetota</taxon>
        <taxon>Actinomycetes</taxon>
        <taxon>Kitasatosporales</taxon>
        <taxon>Streptomycetaceae</taxon>
        <taxon>Streptomyces</taxon>
    </lineage>
</organism>
<evidence type="ECO:0000313" key="2">
    <source>
        <dbReference type="Proteomes" id="UP000646738"/>
    </source>
</evidence>
<dbReference type="Proteomes" id="UP000646738">
    <property type="component" value="Unassembled WGS sequence"/>
</dbReference>
<keyword evidence="2" id="KW-1185">Reference proteome</keyword>
<protein>
    <submittedName>
        <fullName evidence="1">Uncharacterized protein</fullName>
    </submittedName>
</protein>
<gene>
    <name evidence="1" type="ORF">Srubr_26260</name>
</gene>
<comment type="caution">
    <text evidence="1">The sequence shown here is derived from an EMBL/GenBank/DDBJ whole genome shotgun (WGS) entry which is preliminary data.</text>
</comment>
<dbReference type="EMBL" id="BNEA01000010">
    <property type="protein sequence ID" value="GHI52780.1"/>
    <property type="molecule type" value="Genomic_DNA"/>
</dbReference>